<name>A0ACC2PX68_9HYME</name>
<evidence type="ECO:0000313" key="2">
    <source>
        <dbReference type="Proteomes" id="UP001239111"/>
    </source>
</evidence>
<proteinExistence type="predicted"/>
<gene>
    <name evidence="1" type="ORF">QAD02_022194</name>
</gene>
<reference evidence="1" key="1">
    <citation type="submission" date="2023-04" db="EMBL/GenBank/DDBJ databases">
        <title>A chromosome-level genome assembly of the parasitoid wasp Eretmocerus hayati.</title>
        <authorList>
            <person name="Zhong Y."/>
            <person name="Liu S."/>
            <person name="Liu Y."/>
        </authorList>
    </citation>
    <scope>NUCLEOTIDE SEQUENCE</scope>
    <source>
        <strain evidence="1">ZJU_SS_LIU_2023</strain>
    </source>
</reference>
<sequence>MPSNKKTDLEKQAWSWISETAPNEILSNHLELAYRIGPTIKKCKNCKKNCMGNPRCLTGLGEEFFIKSQPSSAIDIDTVLEELRNPSEYVGLMNLGATCYVNSLIQVWFHNEDMRKIIYKWNIEDDPDEMKKMLEAKETHELYTPVTAVGQLQYIFAMMQFGNRKNLDPINLASSLGLDLTTQQDAQEFSKLLLCHIEGKFQHNADLTNMLQELTQGRYRYINCCKTCGEEYGTLTKFYELDLQLASTLSEAIEKYLSEEQLTGTNQYHCTLCNDKKDATRFIRLDSLPDTLNIQLLRFVFDRISGYKKKISSYIQYPEELDMSQHLSCPPGTHVFTLVAALNHRGTSAYSGHFSANIRNANGEWFEFSDDKIEKMQTSRIEDETIQDDKGSKKGRVPKGFQSSNTAYMLMYKRKPVVAKKVIKKLNASSYPIDLHNPSVTLVRDSVNIAMKGKRSLDGSRLDGVLQEKKSKLEVDIHHHHENSNSTMNHCSTKNNIDEREFEKWGVNPKIRNLVRRDNDAYKSNLVLQWQKKQEEMEKQNENRKLVIDYFKTINDAFVDEEYRWIPTDWFINWIKENKKLEKDPSKIGQPIDCSSLKCAHGNLDPLKTNKAKCVPLKAAKMLFEKYSSANELSEKNLCVECVKKECERLRFKESLDKDYDDFKKILNNCKIIPNLEGYLVGLESLRSWKKLAMNGYLIGDENHTQYPDDSDGDENLNFNEDLLCDHNSLRTDSKKKIVPVEAWIILKKYFQNCNEYKSTAPACSLCEKNLESAAKIKESDKIKAKLQKDQLSELYHDKSRNKILESVKFGQGTCCVVDRTFLDAWRSFIRYVETCSRSPPLMLKNSRLLCPNHCGFLYQFQDGYNKEFSVVTEEEWEKLAEFYQTDHVIKVFYIDGSEDYITQPEICGECMLRRLQQEKETSLMYEREKIYVKRWEEDGDKSIVEADAVVTTSNRPQRRARKVKGSTELIVSSSNTLKDVKLMIMQIYKAGPFDQHVLYQDHELVDDDKTLSTLGILPGSLLRLKIDLPMDDEDNEAMNQANASPEKGFK</sequence>
<organism evidence="1 2">
    <name type="scientific">Eretmocerus hayati</name>
    <dbReference type="NCBI Taxonomy" id="131215"/>
    <lineage>
        <taxon>Eukaryota</taxon>
        <taxon>Metazoa</taxon>
        <taxon>Ecdysozoa</taxon>
        <taxon>Arthropoda</taxon>
        <taxon>Hexapoda</taxon>
        <taxon>Insecta</taxon>
        <taxon>Pterygota</taxon>
        <taxon>Neoptera</taxon>
        <taxon>Endopterygota</taxon>
        <taxon>Hymenoptera</taxon>
        <taxon>Apocrita</taxon>
        <taxon>Proctotrupomorpha</taxon>
        <taxon>Chalcidoidea</taxon>
        <taxon>Aphelinidae</taxon>
        <taxon>Aphelininae</taxon>
        <taxon>Eretmocerus</taxon>
    </lineage>
</organism>
<dbReference type="Proteomes" id="UP001239111">
    <property type="component" value="Chromosome 1"/>
</dbReference>
<evidence type="ECO:0000313" key="1">
    <source>
        <dbReference type="EMBL" id="KAJ8686400.1"/>
    </source>
</evidence>
<accession>A0ACC2PX68</accession>
<protein>
    <submittedName>
        <fullName evidence="1">Uncharacterized protein</fullName>
    </submittedName>
</protein>
<feature type="non-terminal residue" evidence="1">
    <location>
        <position position="1051"/>
    </location>
</feature>
<keyword evidence="2" id="KW-1185">Reference proteome</keyword>
<dbReference type="EMBL" id="CM056741">
    <property type="protein sequence ID" value="KAJ8686400.1"/>
    <property type="molecule type" value="Genomic_DNA"/>
</dbReference>
<comment type="caution">
    <text evidence="1">The sequence shown here is derived from an EMBL/GenBank/DDBJ whole genome shotgun (WGS) entry which is preliminary data.</text>
</comment>